<evidence type="ECO:0000256" key="5">
    <source>
        <dbReference type="ARBA" id="ARBA00023136"/>
    </source>
</evidence>
<sequence length="284" mass="31510">MLLVFRLMARCPLWLLHALGSLAGWLSYALSPSYRQRFQAQVRQAGLPAAQARPAIAQAGRMVTELPWLWQRHQALGELVRWQGAELIESRLAEGRGMVLLTPHLGCFEVTARAFAERFGRRMPITVLFRPARKAWMRALMEGAREREHLATAPANLAGVRQMLRALRQGQAIGLLPDQVPPEGLGVWAPFFGRPAYTMTLAAKLAVQSGAPLMLLWGERLAQGRGYVIHVQAGPTIPSEASPEQAATLINRAMEGLIRQAPQQYLWGYHRYKQPRGLETGGAA</sequence>
<dbReference type="EMBL" id="SNXE01000005">
    <property type="protein sequence ID" value="TDP09176.1"/>
    <property type="molecule type" value="Genomic_DNA"/>
</dbReference>
<dbReference type="PANTHER" id="PTHR30606:SF10">
    <property type="entry name" value="PHOSPHATIDYLINOSITOL MANNOSIDE ACYLTRANSFERASE"/>
    <property type="match status" value="1"/>
</dbReference>
<dbReference type="Pfam" id="PF03279">
    <property type="entry name" value="Lip_A_acyltrans"/>
    <property type="match status" value="1"/>
</dbReference>
<dbReference type="GO" id="GO:0005886">
    <property type="term" value="C:plasma membrane"/>
    <property type="evidence" value="ECO:0007669"/>
    <property type="project" value="UniProtKB-SubCell"/>
</dbReference>
<reference evidence="7 8" key="1">
    <citation type="submission" date="2019-03" db="EMBL/GenBank/DDBJ databases">
        <title>Genomic Encyclopedia of Type Strains, Phase IV (KMG-IV): sequencing the most valuable type-strain genomes for metagenomic binning, comparative biology and taxonomic classification.</title>
        <authorList>
            <person name="Goeker M."/>
        </authorList>
    </citation>
    <scope>NUCLEOTIDE SEQUENCE [LARGE SCALE GENOMIC DNA]</scope>
    <source>
        <strain evidence="7 8">DSM 25082</strain>
    </source>
</reference>
<evidence type="ECO:0000256" key="4">
    <source>
        <dbReference type="ARBA" id="ARBA00022679"/>
    </source>
</evidence>
<dbReference type="OrthoDB" id="8524027at2"/>
<keyword evidence="8" id="KW-1185">Reference proteome</keyword>
<keyword evidence="3" id="KW-0997">Cell inner membrane</keyword>
<dbReference type="CDD" id="cd07984">
    <property type="entry name" value="LPLAT_LABLAT-like"/>
    <property type="match status" value="1"/>
</dbReference>
<evidence type="ECO:0000256" key="3">
    <source>
        <dbReference type="ARBA" id="ARBA00022519"/>
    </source>
</evidence>
<accession>A0A4R6N2Z6</accession>
<evidence type="ECO:0000313" key="7">
    <source>
        <dbReference type="EMBL" id="TDP09176.1"/>
    </source>
</evidence>
<dbReference type="RefSeq" id="WP_133603803.1">
    <property type="nucleotide sequence ID" value="NZ_JAUFPJ010000003.1"/>
</dbReference>
<dbReference type="InterPro" id="IPR004960">
    <property type="entry name" value="LipA_acyltrans"/>
</dbReference>
<evidence type="ECO:0000256" key="2">
    <source>
        <dbReference type="ARBA" id="ARBA00022475"/>
    </source>
</evidence>
<gene>
    <name evidence="7" type="ORF">DFR39_10511</name>
</gene>
<name>A0A4R6N2Z6_9BURK</name>
<keyword evidence="2" id="KW-1003">Cell membrane</keyword>
<keyword evidence="4 7" id="KW-0808">Transferase</keyword>
<keyword evidence="5" id="KW-0472">Membrane</keyword>
<dbReference type="Proteomes" id="UP000295357">
    <property type="component" value="Unassembled WGS sequence"/>
</dbReference>
<comment type="subcellular location">
    <subcellularLocation>
        <location evidence="1">Cell inner membrane</location>
    </subcellularLocation>
</comment>
<dbReference type="GO" id="GO:0009247">
    <property type="term" value="P:glycolipid biosynthetic process"/>
    <property type="evidence" value="ECO:0007669"/>
    <property type="project" value="UniProtKB-ARBA"/>
</dbReference>
<proteinExistence type="predicted"/>
<keyword evidence="6" id="KW-0012">Acyltransferase</keyword>
<protein>
    <submittedName>
        <fullName evidence="7">KDO2-lipid IV(A) lauroyltransferase</fullName>
    </submittedName>
</protein>
<evidence type="ECO:0000313" key="8">
    <source>
        <dbReference type="Proteomes" id="UP000295357"/>
    </source>
</evidence>
<comment type="caution">
    <text evidence="7">The sequence shown here is derived from an EMBL/GenBank/DDBJ whole genome shotgun (WGS) entry which is preliminary data.</text>
</comment>
<organism evidence="7 8">
    <name type="scientific">Roseateles asaccharophilus</name>
    <dbReference type="NCBI Taxonomy" id="582607"/>
    <lineage>
        <taxon>Bacteria</taxon>
        <taxon>Pseudomonadati</taxon>
        <taxon>Pseudomonadota</taxon>
        <taxon>Betaproteobacteria</taxon>
        <taxon>Burkholderiales</taxon>
        <taxon>Sphaerotilaceae</taxon>
        <taxon>Roseateles</taxon>
    </lineage>
</organism>
<dbReference type="GO" id="GO:0016746">
    <property type="term" value="F:acyltransferase activity"/>
    <property type="evidence" value="ECO:0007669"/>
    <property type="project" value="UniProtKB-KW"/>
</dbReference>
<evidence type="ECO:0000256" key="1">
    <source>
        <dbReference type="ARBA" id="ARBA00004533"/>
    </source>
</evidence>
<dbReference type="PIRSF" id="PIRSF026649">
    <property type="entry name" value="MsbB"/>
    <property type="match status" value="1"/>
</dbReference>
<dbReference type="PANTHER" id="PTHR30606">
    <property type="entry name" value="LIPID A BIOSYNTHESIS LAUROYL ACYLTRANSFERASE"/>
    <property type="match status" value="1"/>
</dbReference>
<evidence type="ECO:0000256" key="6">
    <source>
        <dbReference type="ARBA" id="ARBA00023315"/>
    </source>
</evidence>
<dbReference type="AlphaFoldDB" id="A0A4R6N2Z6"/>
<dbReference type="NCBIfam" id="NF006487">
    <property type="entry name" value="PRK08905.1"/>
    <property type="match status" value="1"/>
</dbReference>